<keyword evidence="2" id="KW-1185">Reference proteome</keyword>
<organism evidence="1 2">
    <name type="scientific">Nephila pilipes</name>
    <name type="common">Giant wood spider</name>
    <name type="synonym">Nephila maculata</name>
    <dbReference type="NCBI Taxonomy" id="299642"/>
    <lineage>
        <taxon>Eukaryota</taxon>
        <taxon>Metazoa</taxon>
        <taxon>Ecdysozoa</taxon>
        <taxon>Arthropoda</taxon>
        <taxon>Chelicerata</taxon>
        <taxon>Arachnida</taxon>
        <taxon>Araneae</taxon>
        <taxon>Araneomorphae</taxon>
        <taxon>Entelegynae</taxon>
        <taxon>Araneoidea</taxon>
        <taxon>Nephilidae</taxon>
        <taxon>Nephila</taxon>
    </lineage>
</organism>
<gene>
    <name evidence="1" type="ORF">NPIL_100991</name>
</gene>
<evidence type="ECO:0000313" key="1">
    <source>
        <dbReference type="EMBL" id="GFT07544.1"/>
    </source>
</evidence>
<name>A0A8X6NDK7_NEPPI</name>
<protein>
    <submittedName>
        <fullName evidence="1">Uncharacterized protein</fullName>
    </submittedName>
</protein>
<comment type="caution">
    <text evidence="1">The sequence shown here is derived from an EMBL/GenBank/DDBJ whole genome shotgun (WGS) entry which is preliminary data.</text>
</comment>
<accession>A0A8X6NDK7</accession>
<reference evidence="1" key="1">
    <citation type="submission" date="2020-08" db="EMBL/GenBank/DDBJ databases">
        <title>Multicomponent nature underlies the extraordinary mechanical properties of spider dragline silk.</title>
        <authorList>
            <person name="Kono N."/>
            <person name="Nakamura H."/>
            <person name="Mori M."/>
            <person name="Yoshida Y."/>
            <person name="Ohtoshi R."/>
            <person name="Malay A.D."/>
            <person name="Moran D.A.P."/>
            <person name="Tomita M."/>
            <person name="Numata K."/>
            <person name="Arakawa K."/>
        </authorList>
    </citation>
    <scope>NUCLEOTIDE SEQUENCE</scope>
</reference>
<dbReference type="AlphaFoldDB" id="A0A8X6NDK7"/>
<dbReference type="EMBL" id="BMAW01103106">
    <property type="protein sequence ID" value="GFT07544.1"/>
    <property type="molecule type" value="Genomic_DNA"/>
</dbReference>
<proteinExistence type="predicted"/>
<dbReference type="Proteomes" id="UP000887013">
    <property type="component" value="Unassembled WGS sequence"/>
</dbReference>
<sequence length="89" mass="9700">MKRELIARILEKPVSHCSPLLDSSFARGTPLGDYLVPKGCPSSSHSGLNPPGQPRGSLTTTSSLTFLYEMGPPALSLDRIMWKKCRALM</sequence>
<evidence type="ECO:0000313" key="2">
    <source>
        <dbReference type="Proteomes" id="UP000887013"/>
    </source>
</evidence>